<evidence type="ECO:0000313" key="2">
    <source>
        <dbReference type="Proteomes" id="UP000321051"/>
    </source>
</evidence>
<accession>A0A510Y704</accession>
<evidence type="ECO:0000313" key="1">
    <source>
        <dbReference type="EMBL" id="GEK59148.1"/>
    </source>
</evidence>
<dbReference type="EMBL" id="BJUN01000011">
    <property type="protein sequence ID" value="GEK59148.1"/>
    <property type="molecule type" value="Genomic_DNA"/>
</dbReference>
<proteinExistence type="predicted"/>
<keyword evidence="2" id="KW-1185">Reference proteome</keyword>
<dbReference type="Proteomes" id="UP000321051">
    <property type="component" value="Unassembled WGS sequence"/>
</dbReference>
<dbReference type="AlphaFoldDB" id="A0A510Y704"/>
<organism evidence="1 2">
    <name type="scientific">Marinococcus halophilus</name>
    <dbReference type="NCBI Taxonomy" id="1371"/>
    <lineage>
        <taxon>Bacteria</taxon>
        <taxon>Bacillati</taxon>
        <taxon>Bacillota</taxon>
        <taxon>Bacilli</taxon>
        <taxon>Bacillales</taxon>
        <taxon>Bacillaceae</taxon>
        <taxon>Marinococcus</taxon>
    </lineage>
</organism>
<protein>
    <submittedName>
        <fullName evidence="1">Uncharacterized protein</fullName>
    </submittedName>
</protein>
<name>A0A510Y704_MARHA</name>
<comment type="caution">
    <text evidence="1">The sequence shown here is derived from an EMBL/GenBank/DDBJ whole genome shotgun (WGS) entry which is preliminary data.</text>
</comment>
<reference evidence="1 2" key="1">
    <citation type="submission" date="2019-07" db="EMBL/GenBank/DDBJ databases">
        <title>Whole genome shotgun sequence of Marinococcus halophilus NBRC 102359.</title>
        <authorList>
            <person name="Hosoyama A."/>
            <person name="Uohara A."/>
            <person name="Ohji S."/>
            <person name="Ichikawa N."/>
        </authorList>
    </citation>
    <scope>NUCLEOTIDE SEQUENCE [LARGE SCALE GENOMIC DNA]</scope>
    <source>
        <strain evidence="1 2">NBRC 102359</strain>
    </source>
</reference>
<gene>
    <name evidence="1" type="ORF">MHA01_20530</name>
</gene>
<sequence length="58" mass="6655">MIACVDFRESYKKEPKRPAANAGCEDVACWLFPTAEPVEDGKREEEIVKKLTPLIKFR</sequence>